<dbReference type="Gene3D" id="3.40.190.10">
    <property type="entry name" value="Periplasmic binding protein-like II"/>
    <property type="match status" value="1"/>
</dbReference>
<evidence type="ECO:0000259" key="4">
    <source>
        <dbReference type="Pfam" id="PF00496"/>
    </source>
</evidence>
<dbReference type="Gene3D" id="3.90.76.10">
    <property type="entry name" value="Dipeptide-binding Protein, Domain 1"/>
    <property type="match status" value="1"/>
</dbReference>
<dbReference type="GO" id="GO:1904680">
    <property type="term" value="F:peptide transmembrane transporter activity"/>
    <property type="evidence" value="ECO:0007669"/>
    <property type="project" value="TreeGrafter"/>
</dbReference>
<accession>A0A5P9P6H6</accession>
<evidence type="ECO:0000256" key="3">
    <source>
        <dbReference type="ARBA" id="ARBA00022729"/>
    </source>
</evidence>
<evidence type="ECO:0000256" key="2">
    <source>
        <dbReference type="ARBA" id="ARBA00022448"/>
    </source>
</evidence>
<feature type="domain" description="Solute-binding protein family 5" evidence="4">
    <location>
        <begin position="256"/>
        <end position="529"/>
    </location>
</feature>
<protein>
    <submittedName>
        <fullName evidence="5">ABC transporter substrate-binding protein</fullName>
    </submittedName>
</protein>
<evidence type="ECO:0000313" key="6">
    <source>
        <dbReference type="Proteomes" id="UP000326170"/>
    </source>
</evidence>
<dbReference type="InterPro" id="IPR000914">
    <property type="entry name" value="SBP_5_dom"/>
</dbReference>
<dbReference type="EMBL" id="CP045488">
    <property type="protein sequence ID" value="QFU83738.1"/>
    <property type="molecule type" value="Genomic_DNA"/>
</dbReference>
<dbReference type="PANTHER" id="PTHR30290:SF9">
    <property type="entry name" value="OLIGOPEPTIDE-BINDING PROTEIN APPA"/>
    <property type="match status" value="1"/>
</dbReference>
<dbReference type="Proteomes" id="UP000326170">
    <property type="component" value="Chromosome"/>
</dbReference>
<evidence type="ECO:0000313" key="5">
    <source>
        <dbReference type="EMBL" id="QFU83738.1"/>
    </source>
</evidence>
<dbReference type="KEGG" id="nas:GCU68_14935"/>
<dbReference type="OrthoDB" id="233597at2157"/>
<comment type="similarity">
    <text evidence="1">Belongs to the bacterial solute-binding protein 5 family.</text>
</comment>
<dbReference type="Gene3D" id="3.10.105.10">
    <property type="entry name" value="Dipeptide-binding Protein, Domain 3"/>
    <property type="match status" value="2"/>
</dbReference>
<dbReference type="InterPro" id="IPR039424">
    <property type="entry name" value="SBP_5"/>
</dbReference>
<proteinExistence type="inferred from homology"/>
<dbReference type="AlphaFoldDB" id="A0A5P9P6H6"/>
<keyword evidence="3" id="KW-0732">Signal</keyword>
<gene>
    <name evidence="5" type="ORF">GCU68_14935</name>
</gene>
<organism evidence="5 6">
    <name type="scientific">Natronorubrum aibiense</name>
    <dbReference type="NCBI Taxonomy" id="348826"/>
    <lineage>
        <taxon>Archaea</taxon>
        <taxon>Methanobacteriati</taxon>
        <taxon>Methanobacteriota</taxon>
        <taxon>Stenosarchaea group</taxon>
        <taxon>Halobacteria</taxon>
        <taxon>Halobacteriales</taxon>
        <taxon>Natrialbaceae</taxon>
        <taxon>Natronorubrum</taxon>
    </lineage>
</organism>
<dbReference type="Pfam" id="PF00496">
    <property type="entry name" value="SBP_bac_5"/>
    <property type="match status" value="1"/>
</dbReference>
<evidence type="ECO:0000256" key="1">
    <source>
        <dbReference type="ARBA" id="ARBA00005695"/>
    </source>
</evidence>
<dbReference type="SUPFAM" id="SSF53850">
    <property type="entry name" value="Periplasmic binding protein-like II"/>
    <property type="match status" value="2"/>
</dbReference>
<reference evidence="5 6" key="1">
    <citation type="journal article" date="2007" name="Int. J. Syst. Evol. Microbiol.">
        <title>Natronorubrum sulfidifaciens sp. nov., an extremely haloalkaliphilic archaeon isolated from Aiding salt lake in Xin-Jiang, China.</title>
        <authorList>
            <person name="Cui H.L."/>
            <person name="Tohty D."/>
            <person name="Liu H.C."/>
            <person name="Liu S.J."/>
            <person name="Oren A."/>
            <person name="Zhou P.J."/>
        </authorList>
    </citation>
    <scope>NUCLEOTIDE SEQUENCE [LARGE SCALE GENOMIC DNA]</scope>
    <source>
        <strain evidence="5 6">7-3</strain>
    </source>
</reference>
<dbReference type="GeneID" id="42302365"/>
<dbReference type="PANTHER" id="PTHR30290">
    <property type="entry name" value="PERIPLASMIC BINDING COMPONENT OF ABC TRANSPORTER"/>
    <property type="match status" value="1"/>
</dbReference>
<keyword evidence="2" id="KW-0813">Transport</keyword>
<dbReference type="GO" id="GO:0015833">
    <property type="term" value="P:peptide transport"/>
    <property type="evidence" value="ECO:0007669"/>
    <property type="project" value="TreeGrafter"/>
</dbReference>
<sequence length="584" mass="64863">MDDVASSTTRRGLLATLGVGASALAGCSERLWSQAETADSKQVSLTIKTISADDDRLAATIASRLRENYTAVGINATHETLPKAELYRDILLEGEYDVFVIRHAGFDEYDALYGLLHSNFYSERGWQNPFHFSDVTADNYLETQRAADGSKRSDALAALVEHLLQTTPYTAVAFPRTVSGVAEPLTVPTPLRRPHDYLEVMAHPENGPRDGPLEVGVFGEHLTEQRNPLTVDRNRIDGLLDLVYDPLVRRIDDEDVPWLADDVEWTERGQLRATVTLRPGLEWHDGEQLDVEDVAFTFSFLEDTSMDDVESGVPAPRYRGRQTLLDRTEIPDDDDRTIDLYFVETSQPVARRLLTIPLLPAHIWRERSAVVADRQTQALTDPNEDLVGSGLFAFSDATAGGMVELESFDAHVLREASDRPDVFEQFPRFDGLTFRISPNPGSMADSLVDGEIDVTASDLPPETARNVRNAPNTSTVSQSTDAFYMIGYNSQQDDLGNPNFRRLCSRLVDREHAVSEFFGGLARPATTPSELVGIRDWDVDADLESARVTEPLSFPGTAGELDTSRVQSLFTEIGYSYEDDVLLE</sequence>
<dbReference type="RefSeq" id="WP_152942908.1">
    <property type="nucleotide sequence ID" value="NZ_CP045488.1"/>
</dbReference>
<keyword evidence="6" id="KW-1185">Reference proteome</keyword>
<name>A0A5P9P6H6_9EURY</name>